<name>A0A453B983_AEGTS</name>
<dbReference type="SUPFAM" id="SSF56672">
    <property type="entry name" value="DNA/RNA polymerases"/>
    <property type="match status" value="1"/>
</dbReference>
<reference evidence="2" key="5">
    <citation type="journal article" date="2021" name="G3 (Bethesda)">
        <title>Aegilops tauschii genome assembly Aet v5.0 features greater sequence contiguity and improved annotation.</title>
        <authorList>
            <person name="Wang L."/>
            <person name="Zhu T."/>
            <person name="Rodriguez J.C."/>
            <person name="Deal K.R."/>
            <person name="Dubcovsky J."/>
            <person name="McGuire P.E."/>
            <person name="Lux T."/>
            <person name="Spannagl M."/>
            <person name="Mayer K.F.X."/>
            <person name="Baldrich P."/>
            <person name="Meyers B.C."/>
            <person name="Huo N."/>
            <person name="Gu Y.Q."/>
            <person name="Zhou H."/>
            <person name="Devos K.M."/>
            <person name="Bennetzen J.L."/>
            <person name="Unver T."/>
            <person name="Budak H."/>
            <person name="Gulick P.J."/>
            <person name="Galiba G."/>
            <person name="Kalapos B."/>
            <person name="Nelson D.R."/>
            <person name="Li P."/>
            <person name="You F.M."/>
            <person name="Luo M.C."/>
            <person name="Dvorak J."/>
        </authorList>
    </citation>
    <scope>NUCLEOTIDE SEQUENCE [LARGE SCALE GENOMIC DNA]</scope>
    <source>
        <strain evidence="2">cv. AL8/78</strain>
    </source>
</reference>
<evidence type="ECO:0000313" key="2">
    <source>
        <dbReference type="EnsemblPlants" id="AET2Gv20419700.1"/>
    </source>
</evidence>
<evidence type="ECO:0000313" key="3">
    <source>
        <dbReference type="Proteomes" id="UP000015105"/>
    </source>
</evidence>
<protein>
    <recommendedName>
        <fullName evidence="1">Reverse transcriptase domain-containing protein</fullName>
    </recommendedName>
</protein>
<reference evidence="3" key="1">
    <citation type="journal article" date="2014" name="Science">
        <title>Ancient hybridizations among the ancestral genomes of bread wheat.</title>
        <authorList>
            <consortium name="International Wheat Genome Sequencing Consortium,"/>
            <person name="Marcussen T."/>
            <person name="Sandve S.R."/>
            <person name="Heier L."/>
            <person name="Spannagl M."/>
            <person name="Pfeifer M."/>
            <person name="Jakobsen K.S."/>
            <person name="Wulff B.B."/>
            <person name="Steuernagel B."/>
            <person name="Mayer K.F."/>
            <person name="Olsen O.A."/>
        </authorList>
    </citation>
    <scope>NUCLEOTIDE SEQUENCE [LARGE SCALE GENOMIC DNA]</scope>
    <source>
        <strain evidence="3">cv. AL8/78</strain>
    </source>
</reference>
<keyword evidence="3" id="KW-1185">Reference proteome</keyword>
<feature type="domain" description="Reverse transcriptase" evidence="1">
    <location>
        <begin position="1"/>
        <end position="93"/>
    </location>
</feature>
<dbReference type="STRING" id="200361.A0A453B983"/>
<sequence>AHSFHRKKKQMLLFKLDIAKAFDSISWEYLLELLQNLGFSLRWRNWISAILASSSSVVLLNGSPCPIIQHFRGLRQGDPLSPFLFILAIDTLH</sequence>
<reference evidence="3" key="2">
    <citation type="journal article" date="2017" name="Nat. Plants">
        <title>The Aegilops tauschii genome reveals multiple impacts of transposons.</title>
        <authorList>
            <person name="Zhao G."/>
            <person name="Zou C."/>
            <person name="Li K."/>
            <person name="Wang K."/>
            <person name="Li T."/>
            <person name="Gao L."/>
            <person name="Zhang X."/>
            <person name="Wang H."/>
            <person name="Yang Z."/>
            <person name="Liu X."/>
            <person name="Jiang W."/>
            <person name="Mao L."/>
            <person name="Kong X."/>
            <person name="Jiao Y."/>
            <person name="Jia J."/>
        </authorList>
    </citation>
    <scope>NUCLEOTIDE SEQUENCE [LARGE SCALE GENOMIC DNA]</scope>
    <source>
        <strain evidence="3">cv. AL8/78</strain>
    </source>
</reference>
<dbReference type="InterPro" id="IPR000477">
    <property type="entry name" value="RT_dom"/>
</dbReference>
<reference evidence="2" key="3">
    <citation type="journal article" date="2017" name="Nature">
        <title>Genome sequence of the progenitor of the wheat D genome Aegilops tauschii.</title>
        <authorList>
            <person name="Luo M.C."/>
            <person name="Gu Y.Q."/>
            <person name="Puiu D."/>
            <person name="Wang H."/>
            <person name="Twardziok S.O."/>
            <person name="Deal K.R."/>
            <person name="Huo N."/>
            <person name="Zhu T."/>
            <person name="Wang L."/>
            <person name="Wang Y."/>
            <person name="McGuire P.E."/>
            <person name="Liu S."/>
            <person name="Long H."/>
            <person name="Ramasamy R.K."/>
            <person name="Rodriguez J.C."/>
            <person name="Van S.L."/>
            <person name="Yuan L."/>
            <person name="Wang Z."/>
            <person name="Xia Z."/>
            <person name="Xiao L."/>
            <person name="Anderson O.D."/>
            <person name="Ouyang S."/>
            <person name="Liang Y."/>
            <person name="Zimin A.V."/>
            <person name="Pertea G."/>
            <person name="Qi P."/>
            <person name="Bennetzen J.L."/>
            <person name="Dai X."/>
            <person name="Dawson M.W."/>
            <person name="Muller H.G."/>
            <person name="Kugler K."/>
            <person name="Rivarola-Duarte L."/>
            <person name="Spannagl M."/>
            <person name="Mayer K.F.X."/>
            <person name="Lu F.H."/>
            <person name="Bevan M.W."/>
            <person name="Leroy P."/>
            <person name="Li P."/>
            <person name="You F.M."/>
            <person name="Sun Q."/>
            <person name="Liu Z."/>
            <person name="Lyons E."/>
            <person name="Wicker T."/>
            <person name="Salzberg S.L."/>
            <person name="Devos K.M."/>
            <person name="Dvorak J."/>
        </authorList>
    </citation>
    <scope>NUCLEOTIDE SEQUENCE [LARGE SCALE GENOMIC DNA]</scope>
    <source>
        <strain evidence="2">cv. AL8/78</strain>
    </source>
</reference>
<accession>A0A453B983</accession>
<organism evidence="2 3">
    <name type="scientific">Aegilops tauschii subsp. strangulata</name>
    <name type="common">Goatgrass</name>
    <dbReference type="NCBI Taxonomy" id="200361"/>
    <lineage>
        <taxon>Eukaryota</taxon>
        <taxon>Viridiplantae</taxon>
        <taxon>Streptophyta</taxon>
        <taxon>Embryophyta</taxon>
        <taxon>Tracheophyta</taxon>
        <taxon>Spermatophyta</taxon>
        <taxon>Magnoliopsida</taxon>
        <taxon>Liliopsida</taxon>
        <taxon>Poales</taxon>
        <taxon>Poaceae</taxon>
        <taxon>BOP clade</taxon>
        <taxon>Pooideae</taxon>
        <taxon>Triticodae</taxon>
        <taxon>Triticeae</taxon>
        <taxon>Triticinae</taxon>
        <taxon>Aegilops</taxon>
    </lineage>
</organism>
<dbReference type="Gramene" id="AET2Gv20419700.1">
    <property type="protein sequence ID" value="AET2Gv20419700.1"/>
    <property type="gene ID" value="AET2Gv20419700"/>
</dbReference>
<dbReference type="PANTHER" id="PTHR19446">
    <property type="entry name" value="REVERSE TRANSCRIPTASES"/>
    <property type="match status" value="1"/>
</dbReference>
<evidence type="ECO:0000259" key="1">
    <source>
        <dbReference type="PROSITE" id="PS50878"/>
    </source>
</evidence>
<reference evidence="2" key="4">
    <citation type="submission" date="2019-03" db="UniProtKB">
        <authorList>
            <consortium name="EnsemblPlants"/>
        </authorList>
    </citation>
    <scope>IDENTIFICATION</scope>
</reference>
<proteinExistence type="predicted"/>
<dbReference type="PROSITE" id="PS50878">
    <property type="entry name" value="RT_POL"/>
    <property type="match status" value="1"/>
</dbReference>
<dbReference type="InterPro" id="IPR043502">
    <property type="entry name" value="DNA/RNA_pol_sf"/>
</dbReference>
<dbReference type="Proteomes" id="UP000015105">
    <property type="component" value="Chromosome 2D"/>
</dbReference>
<dbReference type="AlphaFoldDB" id="A0A453B983"/>
<dbReference type="EnsemblPlants" id="AET2Gv20419700.1">
    <property type="protein sequence ID" value="AET2Gv20419700.1"/>
    <property type="gene ID" value="AET2Gv20419700"/>
</dbReference>
<dbReference type="Pfam" id="PF00078">
    <property type="entry name" value="RVT_1"/>
    <property type="match status" value="1"/>
</dbReference>